<evidence type="ECO:0000256" key="1">
    <source>
        <dbReference type="SAM" id="Phobius"/>
    </source>
</evidence>
<feature type="transmembrane region" description="Helical" evidence="1">
    <location>
        <begin position="12"/>
        <end position="35"/>
    </location>
</feature>
<dbReference type="EMBL" id="JAQQXR010000013">
    <property type="protein sequence ID" value="MDC8760496.1"/>
    <property type="molecule type" value="Genomic_DNA"/>
</dbReference>
<keyword evidence="1" id="KW-0812">Transmembrane</keyword>
<keyword evidence="4" id="KW-1185">Reference proteome</keyword>
<dbReference type="Pfam" id="PF07811">
    <property type="entry name" value="TadE"/>
    <property type="match status" value="1"/>
</dbReference>
<organism evidence="3 4">
    <name type="scientific">Janthinobacterium fluminis</name>
    <dbReference type="NCBI Taxonomy" id="2987524"/>
    <lineage>
        <taxon>Bacteria</taxon>
        <taxon>Pseudomonadati</taxon>
        <taxon>Pseudomonadota</taxon>
        <taxon>Betaproteobacteria</taxon>
        <taxon>Burkholderiales</taxon>
        <taxon>Oxalobacteraceae</taxon>
        <taxon>Janthinobacterium</taxon>
    </lineage>
</organism>
<evidence type="ECO:0000313" key="4">
    <source>
        <dbReference type="Proteomes" id="UP001221208"/>
    </source>
</evidence>
<protein>
    <submittedName>
        <fullName evidence="3">Pilus assembly protein</fullName>
    </submittedName>
</protein>
<keyword evidence="1" id="KW-0472">Membrane</keyword>
<dbReference type="InterPro" id="IPR012495">
    <property type="entry name" value="TadE-like_dom"/>
</dbReference>
<gene>
    <name evidence="3" type="ORF">OIK44_23180</name>
</gene>
<name>A0ABT5K8T3_9BURK</name>
<evidence type="ECO:0000313" key="3">
    <source>
        <dbReference type="EMBL" id="MDC8760496.1"/>
    </source>
</evidence>
<keyword evidence="1" id="KW-1133">Transmembrane helix</keyword>
<comment type="caution">
    <text evidence="3">The sequence shown here is derived from an EMBL/GenBank/DDBJ whole genome shotgun (WGS) entry which is preliminary data.</text>
</comment>
<evidence type="ECO:0000259" key="2">
    <source>
        <dbReference type="Pfam" id="PF07811"/>
    </source>
</evidence>
<accession>A0ABT5K8T3</accession>
<sequence length="156" mass="16438">MSARRKGGQRGIAAVELALILPLMLTVLAAMVYLVRVLLSYNVMQDAAQNAARFMAAASLGEMSSYPRRVAVMAMARQIVQDGASAAGLPAFQSTAMIGVFCDGVPCDIDTSKPAVIRVYIPVLQLPVDVLAGFRPLVGGGDTVRVVLDVTVPYGN</sequence>
<proteinExistence type="predicted"/>
<dbReference type="Proteomes" id="UP001221208">
    <property type="component" value="Unassembled WGS sequence"/>
</dbReference>
<reference evidence="3 4" key="1">
    <citation type="submission" date="2022-10" db="EMBL/GenBank/DDBJ databases">
        <title>Janthinobacterium sp. hw3 Genome sequencing.</title>
        <authorList>
            <person name="Park S."/>
        </authorList>
    </citation>
    <scope>NUCLEOTIDE SEQUENCE [LARGE SCALE GENOMIC DNA]</scope>
    <source>
        <strain evidence="4">hw3</strain>
    </source>
</reference>
<feature type="domain" description="TadE-like" evidence="2">
    <location>
        <begin position="11"/>
        <end position="53"/>
    </location>
</feature>
<dbReference type="RefSeq" id="WP_273674317.1">
    <property type="nucleotide sequence ID" value="NZ_JAQQXR010000013.1"/>
</dbReference>